<protein>
    <submittedName>
        <fullName evidence="3">DUF480 domain-containing protein</fullName>
    </submittedName>
</protein>
<accession>A0A437Q553</accession>
<keyword evidence="2" id="KW-0175">Coiled coil</keyword>
<dbReference type="InterPro" id="IPR036390">
    <property type="entry name" value="WH_DNA-bd_sf"/>
</dbReference>
<dbReference type="SUPFAM" id="SSF46785">
    <property type="entry name" value="Winged helix' DNA-binding domain"/>
    <property type="match status" value="2"/>
</dbReference>
<dbReference type="InterPro" id="IPR007432">
    <property type="entry name" value="DUF480"/>
</dbReference>
<evidence type="ECO:0000256" key="2">
    <source>
        <dbReference type="SAM" id="Coils"/>
    </source>
</evidence>
<comment type="similarity">
    <text evidence="1">Belongs to the UPF0502 family.</text>
</comment>
<proteinExistence type="inferred from homology"/>
<evidence type="ECO:0000256" key="1">
    <source>
        <dbReference type="HAMAP-Rule" id="MF_01584"/>
    </source>
</evidence>
<dbReference type="HAMAP" id="MF_01584">
    <property type="entry name" value="UPF0502"/>
    <property type="match status" value="1"/>
</dbReference>
<name>A0A437Q553_9GAMM</name>
<dbReference type="Pfam" id="PF04337">
    <property type="entry name" value="DUF480"/>
    <property type="match status" value="1"/>
</dbReference>
<dbReference type="RefSeq" id="WP_127695501.1">
    <property type="nucleotide sequence ID" value="NZ_SACQ01000008.1"/>
</dbReference>
<dbReference type="EMBL" id="SACQ01000008">
    <property type="protein sequence ID" value="RVU29633.1"/>
    <property type="molecule type" value="Genomic_DNA"/>
</dbReference>
<dbReference type="Proteomes" id="UP000282818">
    <property type="component" value="Unassembled WGS sequence"/>
</dbReference>
<evidence type="ECO:0000313" key="4">
    <source>
        <dbReference type="Proteomes" id="UP000282818"/>
    </source>
</evidence>
<gene>
    <name evidence="3" type="ORF">EOE65_15820</name>
</gene>
<keyword evidence="4" id="KW-1185">Reference proteome</keyword>
<dbReference type="InterPro" id="IPR036388">
    <property type="entry name" value="WH-like_DNA-bd_sf"/>
</dbReference>
<evidence type="ECO:0000313" key="3">
    <source>
        <dbReference type="EMBL" id="RVU29633.1"/>
    </source>
</evidence>
<dbReference type="AlphaFoldDB" id="A0A437Q553"/>
<feature type="coiled-coil region" evidence="2">
    <location>
        <begin position="179"/>
        <end position="213"/>
    </location>
</feature>
<dbReference type="PANTHER" id="PTHR38768">
    <property type="entry name" value="UPF0502 PROTEIN YCEH"/>
    <property type="match status" value="1"/>
</dbReference>
<comment type="caution">
    <text evidence="3">The sequence shown here is derived from an EMBL/GenBank/DDBJ whole genome shotgun (WGS) entry which is preliminary data.</text>
</comment>
<reference evidence="3 4" key="1">
    <citation type="submission" date="2019-01" db="EMBL/GenBank/DDBJ databases">
        <authorList>
            <person name="Chen W.-M."/>
        </authorList>
    </citation>
    <scope>NUCLEOTIDE SEQUENCE [LARGE SCALE GENOMIC DNA]</scope>
    <source>
        <strain evidence="3 4">HPM-16</strain>
    </source>
</reference>
<organism evidence="3 4">
    <name type="scientific">Neptunomonas marina</name>
    <dbReference type="NCBI Taxonomy" id="1815562"/>
    <lineage>
        <taxon>Bacteria</taxon>
        <taxon>Pseudomonadati</taxon>
        <taxon>Pseudomonadota</taxon>
        <taxon>Gammaproteobacteria</taxon>
        <taxon>Oceanospirillales</taxon>
        <taxon>Oceanospirillaceae</taxon>
        <taxon>Neptunomonas</taxon>
    </lineage>
</organism>
<dbReference type="PANTHER" id="PTHR38768:SF1">
    <property type="entry name" value="UPF0502 PROTEIN YCEH"/>
    <property type="match status" value="1"/>
</dbReference>
<sequence length="213" mass="23821">MDRQLNDIEIRVLGCLIEKEHTTPDLYPLSLNSLTNACNQKSSRDPVLSLTEAEVANTLEILESKRLILAESGFGSRVIKYKHRFCNTEFSELKLSQAELAVLCVLFLRGAQTPGELRSRCARIHSFNNVAEVEAVLQEMQQGESPLIVMLPREAGRREARFAHLFGDAPIETSSASCAEVAPDQIAQLQARIAELESEVERLNLKLSHYESQ</sequence>
<dbReference type="Gene3D" id="1.10.10.10">
    <property type="entry name" value="Winged helix-like DNA-binding domain superfamily/Winged helix DNA-binding domain"/>
    <property type="match status" value="2"/>
</dbReference>